<proteinExistence type="predicted"/>
<accession>A0A0U4JHB1</accession>
<keyword evidence="3" id="KW-1185">Reference proteome</keyword>
<gene>
    <name evidence="2" type="primary">29</name>
    <name evidence="2" type="ORF">JASMINE_29</name>
</gene>
<dbReference type="RefSeq" id="YP_009594317.1">
    <property type="nucleotide sequence ID" value="NC_041875.1"/>
</dbReference>
<dbReference type="Proteomes" id="UP000224503">
    <property type="component" value="Segment"/>
</dbReference>
<dbReference type="EMBL" id="KU160650">
    <property type="protein sequence ID" value="ALY09300.1"/>
    <property type="molecule type" value="Genomic_DNA"/>
</dbReference>
<organism evidence="2 3">
    <name type="scientific">Arthrobacter phage Jasmine</name>
    <dbReference type="NCBI Taxonomy" id="1772302"/>
    <lineage>
        <taxon>Viruses</taxon>
        <taxon>Duplodnaviria</taxon>
        <taxon>Heunggongvirae</taxon>
        <taxon>Uroviricota</taxon>
        <taxon>Caudoviricetes</taxon>
        <taxon>Jasminevirus</taxon>
        <taxon>Jasminevirus jasmine</taxon>
    </lineage>
</organism>
<sequence length="1803" mass="195784">MANPAPSWRDVYALKAGLIADESAQSQGNIADLLSKVAFRDGLSNSSVSVGSSVSKLPKYQGPVDKDKMENEALDEAYKKGGWEGFQASVAKVAKTPVIKQIIDVLSVGNYATANMGKEIIEAQKQSASGDMVGGILRSLASPIVGSAKGISAAFGNDNDVVTWGDNIKEVQELSGADTENDAAKWAQGLGGFIGDVALDPLTYATFGVGKAALAGTKGFAEGGKRAANIAREAVGEAKAITGSDAVDLGHNISKIADKADTAGIGQRIKNAGSEAKAAYKDWSANEANGKLVKFELPFSGGKKLPQDAPDIAPQKFNAPEMSGIADLVNALGSKTVAANEKLIPRTAKDSPGLKKLLDSVEDSPIINNTKADELDKLTNDLDKMKSTPSDLHAAISEIVTKVPFSRKRYDANTVETFRQAVENSKPRTIERQVEKEVEVPDSAPKPGPKASINVKGLIGDIRKAATKEGAGDEIGSGTIKYGGKSVHPRIVARDLDKATNGEQMKAVLRKLDPEFIARYKSDVQNIPAPKTKKEIQLENVVENVDGTPIPEEILAMIDPAHHSLDPVSLRDVTVPTGNMRDRKQYIAHHATDDEVKLMIDQLGLPKTAIRSEVALAFEKAYKEFLSKEREIQAAAKGKEKNLVDPEANQNIAHMLDKITPEDTARYQAEQVVEKVTGVVDEKYSEIVKVDDLAKMPERTFEAMVRYQSGVQRKYTTATGHKTSTEGSVETGGAVHPGEMGTMSLLAAHNEIIKFFMESGKISSWHKAGMYRRIMEATYAIARQKGMNPVLDLGKKAADDAPIPLGMDDISDIFYDSVKKHMLSGPRDSIQPNALATGVEMLARGLQRGDSPEKMIENIMAAFTGDRKVYRSRSTAKRKRPDSGVHQNIIDSIRGVDGDGKVMKQGMVPSISWRVQNGADNFKSAKSDYLDALEMTAKKWVNSPELAQRLQARILVNTKQANATTAADIARLTKEVEAEVIRLGNEGFSVGAYMDNLTKLLNDMEKAVSPEDAVRYNTMKTSMNLLRAKVMTEGEQAAARSTAAVKAQTKKKPTVETRWAINKANVKTVDDSVKDAEVAVAEARMADPEQGEFYDVVTGALSIDAWRKIHPVMGFFSTRAGFEGSAMYRAVGTGLHTTARMQSIFHSNVMRYMTENPNKLMEDWKTIQSEALSAKNKSEFVPSTESAKKLYNAISDIFDVSENNLITRNGIGSRHFNAVAEQKGLSFKLDEDPNKSIHDNSLSWLTHEGLKDGRDILDFMSKMHATAVHVANDISIASNFAHQFGSAVPKDGFVKLSWTRRAGGRNKEINRTEKDVGFFDLLPKDLYYDSIAAHDIANIHRVMNESRGIGTKTSLGKFVNNVFDPVTNLLKAGQTTVRPGHWVMSITGDTLRNHIAGVSTITPYKHSFGIMKAGGREMKEFGDNPLGAYGWHKQTANGDFTVHGKGDGVVMHVGGKPQKISYESLFRMMQDGVIIPKHGGGGTAEDVLAGDITGKFGAALNKTQEFILDNKKFSLNDLAANRDNFSRITLAIDHAMKGKYSSLQEMKSAMEEHVTKWAPTSSDFTAKEAKYARRAFLYYTWLRGITPRIIDTMMSKPGIATIANKALYNMAAANGVDPVSIGNPFPADRMFPSYYYKNIIGPQMVGEGMSLWGFNPSSPVIEVLNSISSGATIGDPVGSALNVGKTAFGMATPFIKMPTELITQQSNGIPIQDNAQYVQDQLGGAWGGLASKTTGKLITGNGRTDSSNGATPEEQAKIAKLQLANFLSGMKITDYQSPAALRSVRGEQKQKQTEAKKNFERNQ</sequence>
<dbReference type="KEGG" id="vg:40069838"/>
<protein>
    <submittedName>
        <fullName evidence="2">Uncharacterized protein</fullName>
    </submittedName>
</protein>
<evidence type="ECO:0000256" key="1">
    <source>
        <dbReference type="SAM" id="MobiDB-lite"/>
    </source>
</evidence>
<evidence type="ECO:0000313" key="2">
    <source>
        <dbReference type="EMBL" id="ALY09300.1"/>
    </source>
</evidence>
<reference evidence="2 3" key="1">
    <citation type="submission" date="2015-11" db="EMBL/GenBank/DDBJ databases">
        <authorList>
            <person name="Ott C."/>
            <person name="Guerrero C.A."/>
            <person name="Bradley K.W."/>
            <person name="Asai D.J."/>
            <person name="Bowman C.A."/>
            <person name="Russell D.A."/>
            <person name="Pope W.H."/>
            <person name="Jacobs-Sera D."/>
            <person name="Hendrix R.W."/>
            <person name="Hatfull G.F."/>
        </authorList>
    </citation>
    <scope>NUCLEOTIDE SEQUENCE [LARGE SCALE GENOMIC DNA]</scope>
</reference>
<feature type="region of interest" description="Disordered" evidence="1">
    <location>
        <begin position="1781"/>
        <end position="1803"/>
    </location>
</feature>
<dbReference type="GeneID" id="40069838"/>
<feature type="compositionally biased region" description="Basic and acidic residues" evidence="1">
    <location>
        <begin position="1784"/>
        <end position="1803"/>
    </location>
</feature>
<name>A0A0U4JHB1_9CAUD</name>
<evidence type="ECO:0000313" key="3">
    <source>
        <dbReference type="Proteomes" id="UP000224503"/>
    </source>
</evidence>